<reference evidence="1 2" key="1">
    <citation type="journal article" date="2022" name="Genome Biol. Evol.">
        <title>The Spruce Budworm Genome: Reconstructing the Evolutionary History of Antifreeze Proteins.</title>
        <authorList>
            <person name="Beliveau C."/>
            <person name="Gagne P."/>
            <person name="Picq S."/>
            <person name="Vernygora O."/>
            <person name="Keeling C.I."/>
            <person name="Pinkney K."/>
            <person name="Doucet D."/>
            <person name="Wen F."/>
            <person name="Johnston J.S."/>
            <person name="Maaroufi H."/>
            <person name="Boyle B."/>
            <person name="Laroche J."/>
            <person name="Dewar K."/>
            <person name="Juretic N."/>
            <person name="Blackburn G."/>
            <person name="Nisole A."/>
            <person name="Brunet B."/>
            <person name="Brandao M."/>
            <person name="Lumley L."/>
            <person name="Duan J."/>
            <person name="Quan G."/>
            <person name="Lucarotti C.J."/>
            <person name="Roe A.D."/>
            <person name="Sperling F.A.H."/>
            <person name="Levesque R.C."/>
            <person name="Cusson M."/>
        </authorList>
    </citation>
    <scope>NUCLEOTIDE SEQUENCE [LARGE SCALE GENOMIC DNA]</scope>
    <source>
        <strain evidence="1">Glfc:IPQL:Cfum</strain>
    </source>
</reference>
<keyword evidence="2" id="KW-1185">Reference proteome</keyword>
<accession>A0ACC0JAR3</accession>
<dbReference type="Proteomes" id="UP001064048">
    <property type="component" value="Chromosome 13"/>
</dbReference>
<proteinExistence type="predicted"/>
<organism evidence="1 2">
    <name type="scientific">Choristoneura fumiferana</name>
    <name type="common">Spruce budworm moth</name>
    <name type="synonym">Archips fumiferana</name>
    <dbReference type="NCBI Taxonomy" id="7141"/>
    <lineage>
        <taxon>Eukaryota</taxon>
        <taxon>Metazoa</taxon>
        <taxon>Ecdysozoa</taxon>
        <taxon>Arthropoda</taxon>
        <taxon>Hexapoda</taxon>
        <taxon>Insecta</taxon>
        <taxon>Pterygota</taxon>
        <taxon>Neoptera</taxon>
        <taxon>Endopterygota</taxon>
        <taxon>Lepidoptera</taxon>
        <taxon>Glossata</taxon>
        <taxon>Ditrysia</taxon>
        <taxon>Tortricoidea</taxon>
        <taxon>Tortricidae</taxon>
        <taxon>Tortricinae</taxon>
        <taxon>Choristoneura</taxon>
    </lineage>
</organism>
<evidence type="ECO:0000313" key="2">
    <source>
        <dbReference type="Proteomes" id="UP001064048"/>
    </source>
</evidence>
<dbReference type="EMBL" id="CM046113">
    <property type="protein sequence ID" value="KAI8421221.1"/>
    <property type="molecule type" value="Genomic_DNA"/>
</dbReference>
<evidence type="ECO:0000313" key="1">
    <source>
        <dbReference type="EMBL" id="KAI8421221.1"/>
    </source>
</evidence>
<gene>
    <name evidence="1" type="ORF">MSG28_008284</name>
</gene>
<protein>
    <submittedName>
        <fullName evidence="1">Uncharacterized protein</fullName>
    </submittedName>
</protein>
<comment type="caution">
    <text evidence="1">The sequence shown here is derived from an EMBL/GenBank/DDBJ whole genome shotgun (WGS) entry which is preliminary data.</text>
</comment>
<sequence length="500" mass="54039">MNFGGMHKPAKQFNGFGLYNVLYTILTGMVIISYVTVAFSSTILVPASACDLETTSAQQGAMVAAPVVGNVLGTLIWGYLADTRGRRRMLLVSLCLAATINGLASISVHWAMLMIMQFFATFMASGQYALSMTLLSESVPRAQRNIVVLLVSSIFLLSQGIMSVLAIPILPLSFSNYLSSLDIYWNSWRTLLVVYCLPSLISAVCLFYMQESPKFVLAKGDEEAALKILKIINRVNNGKSKEFEVKGILLESSTEVEKAAVKDQILPLFKFPLLKPTLIISSLFILFQMAASFMVWLPTISNQFIQTVQTGEGSDMTLCGIIASSLDAPPDPDAVPCAIDVTALLMVLGVCGLQSITNGLLSVVVEFGGRRNTAIGVTAFCGVCGILVNLVPNAIGSAILFAGFLLSIIVIGMYTAMCVALFPTHLRAMAVALVLSAGRIASFVFIQLTNFLLETNCELGFYLFASFYTASALILMLLPDDRVLLKPQITEKEENGSARL</sequence>
<name>A0ACC0JAR3_CHOFU</name>